<dbReference type="PANTHER" id="PTHR10890">
    <property type="entry name" value="CYSTEINYL-TRNA SYNTHETASE"/>
    <property type="match status" value="1"/>
</dbReference>
<dbReference type="InterPro" id="IPR015803">
    <property type="entry name" value="Cys-tRNA-ligase"/>
</dbReference>
<dbReference type="InterPro" id="IPR015273">
    <property type="entry name" value="Cys-tRNA-synt_Ia_DALR"/>
</dbReference>
<sequence length="801" mass="89130">MLFTRRLVSLHSITRCLRLTTPHPHPRAVLRPLASIQPSRSHQHCTAVRTAAPMSKNSTGRQQPPWHQPVADPAEQTKHTLKVYNSLTRSKVPFVPMRGNRVTWYNCGPTVYDASHMGHARSYVTIDIIRRLLADYFNYDVFLVMNITDIDDKIILRARHNHLYQQWLSGDHPTLTDDTIADLQAAADYYIHRNIGAEFSSAAWADAQAAIEAQAAAATADPKFVMHRKAADRAVTALHRARELLAAGQTGAAQVAEVGSLAQDALAPWLDEARGAHVTNPRVFRDLAAYWEKDFFRDMAALGVRRPDLLTRVSEYVPEIVTFIERIIANGYAYEADGSVYFDTQAFAADPHHDYAKLEPWSAGNTQLLAEGEGSLGSRLTGKKAMADFALWKTSKPGEPVWDSPWSRGRPGWHIECSVMASEVLGSAMDIHSGGADLAFPHHDNELAQSEAYHGCDQWVNYFLHPGHLHIEGAKMSKSLKNFISIRDALAKYTARQIRFNFLQQAWDQPMDFKASTMEAACSLDAQFNNFFVTVKALVGEARAREAQGDDPSDGTHRHGPAEKQLTADLFTQQDAVHAALCDSFNTPDALKALVDLVNRTHAYLKATPRGRVSIDLLSQVAGYLTRIFRVFGLVDTELTADGRTTFGFLGSGAGGADEESVPANAEETVLPYLRVLSRFRDNVRDLARRQSEAREVLQLCDQLRDVDLAEMGVLLDDQEDGRALVKLVDPAELAKERELKKQREEEKRAKKAAAQAALEQKRAEKLAKGKLAPEEMFKLGEHAGLFSDFDEQGLPRRDAQ</sequence>
<dbReference type="InterPro" id="IPR024909">
    <property type="entry name" value="Cys-tRNA/MSH_ligase"/>
</dbReference>
<keyword evidence="11" id="KW-0648">Protein biosynthesis</keyword>
<evidence type="ECO:0000256" key="3">
    <source>
        <dbReference type="ARBA" id="ARBA00005594"/>
    </source>
</evidence>
<dbReference type="Gene3D" id="1.20.120.1910">
    <property type="entry name" value="Cysteine-tRNA ligase, C-terminal anti-codon recognition domain"/>
    <property type="match status" value="1"/>
</dbReference>
<comment type="subcellular location">
    <subcellularLocation>
        <location evidence="2">Cytoplasm</location>
    </subcellularLocation>
</comment>
<evidence type="ECO:0000259" key="16">
    <source>
        <dbReference type="Pfam" id="PF01406"/>
    </source>
</evidence>
<comment type="similarity">
    <text evidence="3">Belongs to the class-I aminoacyl-tRNA synthetase family.</text>
</comment>
<dbReference type="Pfam" id="PF01406">
    <property type="entry name" value="tRNA-synt_1e"/>
    <property type="match status" value="1"/>
</dbReference>
<dbReference type="InterPro" id="IPR009080">
    <property type="entry name" value="tRNAsynth_Ia_anticodon-bd"/>
</dbReference>
<feature type="non-terminal residue" evidence="18">
    <location>
        <position position="1"/>
    </location>
</feature>
<keyword evidence="14" id="KW-0175">Coiled coil</keyword>
<dbReference type="AlphaFoldDB" id="A0A9W8DLG3"/>
<dbReference type="SUPFAM" id="SSF47323">
    <property type="entry name" value="Anticodon-binding domain of a subclass of class I aminoacyl-tRNA synthetases"/>
    <property type="match status" value="1"/>
</dbReference>
<keyword evidence="12" id="KW-0030">Aminoacyl-tRNA synthetase</keyword>
<dbReference type="PRINTS" id="PR00983">
    <property type="entry name" value="TRNASYNTHCYS"/>
</dbReference>
<evidence type="ECO:0000256" key="15">
    <source>
        <dbReference type="SAM" id="MobiDB-lite"/>
    </source>
</evidence>
<accession>A0A9W8DLG3</accession>
<dbReference type="Pfam" id="PF09190">
    <property type="entry name" value="DALR_2"/>
    <property type="match status" value="1"/>
</dbReference>
<keyword evidence="6 18" id="KW-0436">Ligase</keyword>
<feature type="region of interest" description="Disordered" evidence="15">
    <location>
        <begin position="53"/>
        <end position="72"/>
    </location>
</feature>
<evidence type="ECO:0000256" key="8">
    <source>
        <dbReference type="ARBA" id="ARBA00022741"/>
    </source>
</evidence>
<dbReference type="GO" id="GO:0005524">
    <property type="term" value="F:ATP binding"/>
    <property type="evidence" value="ECO:0007669"/>
    <property type="project" value="UniProtKB-KW"/>
</dbReference>
<dbReference type="OrthoDB" id="438179at2759"/>
<dbReference type="InterPro" id="IPR032678">
    <property type="entry name" value="tRNA-synt_1_cat_dom"/>
</dbReference>
<evidence type="ECO:0000256" key="1">
    <source>
        <dbReference type="ARBA" id="ARBA00001947"/>
    </source>
</evidence>
<dbReference type="EC" id="6.1.1.16" evidence="4"/>
<dbReference type="PANTHER" id="PTHR10890:SF3">
    <property type="entry name" value="CYSTEINE--TRNA LIGASE, CYTOPLASMIC"/>
    <property type="match status" value="1"/>
</dbReference>
<reference evidence="18" key="1">
    <citation type="submission" date="2022-07" db="EMBL/GenBank/DDBJ databases">
        <title>Phylogenomic reconstructions and comparative analyses of Kickxellomycotina fungi.</title>
        <authorList>
            <person name="Reynolds N.K."/>
            <person name="Stajich J.E."/>
            <person name="Barry K."/>
            <person name="Grigoriev I.V."/>
            <person name="Crous P."/>
            <person name="Smith M.E."/>
        </authorList>
    </citation>
    <scope>NUCLEOTIDE SEQUENCE</scope>
    <source>
        <strain evidence="18">RSA 861</strain>
    </source>
</reference>
<protein>
    <recommendedName>
        <fullName evidence="4">cysteine--tRNA ligase</fullName>
        <ecNumber evidence="4">6.1.1.16</ecNumber>
    </recommendedName>
    <alternativeName>
        <fullName evidence="13">Cysteinyl-tRNA synthetase</fullName>
    </alternativeName>
</protein>
<evidence type="ECO:0000256" key="2">
    <source>
        <dbReference type="ARBA" id="ARBA00004496"/>
    </source>
</evidence>
<evidence type="ECO:0000256" key="9">
    <source>
        <dbReference type="ARBA" id="ARBA00022833"/>
    </source>
</evidence>
<feature type="domain" description="tRNA synthetases class I catalytic" evidence="16">
    <location>
        <begin position="94"/>
        <end position="522"/>
    </location>
</feature>
<feature type="coiled-coil region" evidence="14">
    <location>
        <begin position="736"/>
        <end position="765"/>
    </location>
</feature>
<dbReference type="Proteomes" id="UP001150569">
    <property type="component" value="Unassembled WGS sequence"/>
</dbReference>
<comment type="cofactor">
    <cofactor evidence="1">
        <name>Zn(2+)</name>
        <dbReference type="ChEBI" id="CHEBI:29105"/>
    </cofactor>
</comment>
<evidence type="ECO:0000256" key="11">
    <source>
        <dbReference type="ARBA" id="ARBA00022917"/>
    </source>
</evidence>
<evidence type="ECO:0000256" key="7">
    <source>
        <dbReference type="ARBA" id="ARBA00022723"/>
    </source>
</evidence>
<evidence type="ECO:0000256" key="10">
    <source>
        <dbReference type="ARBA" id="ARBA00022840"/>
    </source>
</evidence>
<dbReference type="SUPFAM" id="SSF52374">
    <property type="entry name" value="Nucleotidylyl transferase"/>
    <property type="match status" value="1"/>
</dbReference>
<evidence type="ECO:0000256" key="13">
    <source>
        <dbReference type="ARBA" id="ARBA00031499"/>
    </source>
</evidence>
<dbReference type="GO" id="GO:0046872">
    <property type="term" value="F:metal ion binding"/>
    <property type="evidence" value="ECO:0007669"/>
    <property type="project" value="UniProtKB-KW"/>
</dbReference>
<keyword evidence="9" id="KW-0862">Zinc</keyword>
<dbReference type="EMBL" id="JANBPT010001369">
    <property type="protein sequence ID" value="KAJ1908592.1"/>
    <property type="molecule type" value="Genomic_DNA"/>
</dbReference>
<keyword evidence="5" id="KW-0963">Cytoplasm</keyword>
<dbReference type="CDD" id="cd00672">
    <property type="entry name" value="CysRS_core"/>
    <property type="match status" value="1"/>
</dbReference>
<evidence type="ECO:0000256" key="5">
    <source>
        <dbReference type="ARBA" id="ARBA00022490"/>
    </source>
</evidence>
<dbReference type="InterPro" id="IPR014729">
    <property type="entry name" value="Rossmann-like_a/b/a_fold"/>
</dbReference>
<keyword evidence="19" id="KW-1185">Reference proteome</keyword>
<proteinExistence type="inferred from homology"/>
<organism evidence="18 19">
    <name type="scientific">Tieghemiomyces parasiticus</name>
    <dbReference type="NCBI Taxonomy" id="78921"/>
    <lineage>
        <taxon>Eukaryota</taxon>
        <taxon>Fungi</taxon>
        <taxon>Fungi incertae sedis</taxon>
        <taxon>Zoopagomycota</taxon>
        <taxon>Kickxellomycotina</taxon>
        <taxon>Dimargaritomycetes</taxon>
        <taxon>Dimargaritales</taxon>
        <taxon>Dimargaritaceae</taxon>
        <taxon>Tieghemiomyces</taxon>
    </lineage>
</organism>
<evidence type="ECO:0000259" key="17">
    <source>
        <dbReference type="Pfam" id="PF09190"/>
    </source>
</evidence>
<dbReference type="HAMAP" id="MF_00041">
    <property type="entry name" value="Cys_tRNA_synth"/>
    <property type="match status" value="1"/>
</dbReference>
<evidence type="ECO:0000256" key="4">
    <source>
        <dbReference type="ARBA" id="ARBA00012832"/>
    </source>
</evidence>
<evidence type="ECO:0000256" key="12">
    <source>
        <dbReference type="ARBA" id="ARBA00023146"/>
    </source>
</evidence>
<evidence type="ECO:0000313" key="19">
    <source>
        <dbReference type="Proteomes" id="UP001150569"/>
    </source>
</evidence>
<gene>
    <name evidence="18" type="primary">CYR1_4</name>
    <name evidence="18" type="ORF">IWQ60_011634</name>
</gene>
<feature type="domain" description="Cysteinyl-tRNA synthetase class Ia DALR" evidence="17">
    <location>
        <begin position="577"/>
        <end position="635"/>
    </location>
</feature>
<name>A0A9W8DLG3_9FUNG</name>
<dbReference type="Gene3D" id="3.40.50.620">
    <property type="entry name" value="HUPs"/>
    <property type="match status" value="1"/>
</dbReference>
<dbReference type="GO" id="GO:0005737">
    <property type="term" value="C:cytoplasm"/>
    <property type="evidence" value="ECO:0007669"/>
    <property type="project" value="UniProtKB-SubCell"/>
</dbReference>
<evidence type="ECO:0000256" key="14">
    <source>
        <dbReference type="SAM" id="Coils"/>
    </source>
</evidence>
<dbReference type="NCBIfam" id="TIGR00435">
    <property type="entry name" value="cysS"/>
    <property type="match status" value="1"/>
</dbReference>
<evidence type="ECO:0000256" key="6">
    <source>
        <dbReference type="ARBA" id="ARBA00022598"/>
    </source>
</evidence>
<dbReference type="GO" id="GO:0004817">
    <property type="term" value="F:cysteine-tRNA ligase activity"/>
    <property type="evidence" value="ECO:0007669"/>
    <property type="project" value="UniProtKB-EC"/>
</dbReference>
<evidence type="ECO:0000313" key="18">
    <source>
        <dbReference type="EMBL" id="KAJ1908592.1"/>
    </source>
</evidence>
<keyword evidence="8" id="KW-0547">Nucleotide-binding</keyword>
<keyword evidence="10" id="KW-0067">ATP-binding</keyword>
<dbReference type="GO" id="GO:0006423">
    <property type="term" value="P:cysteinyl-tRNA aminoacylation"/>
    <property type="evidence" value="ECO:0007669"/>
    <property type="project" value="InterPro"/>
</dbReference>
<comment type="caution">
    <text evidence="18">The sequence shown here is derived from an EMBL/GenBank/DDBJ whole genome shotgun (WGS) entry which is preliminary data.</text>
</comment>
<keyword evidence="7" id="KW-0479">Metal-binding</keyword>